<evidence type="ECO:0000256" key="2">
    <source>
        <dbReference type="ARBA" id="ARBA00022692"/>
    </source>
</evidence>
<dbReference type="OMA" id="GADHIGW"/>
<dbReference type="Pfam" id="PF14992">
    <property type="entry name" value="TMCO5"/>
    <property type="match status" value="1"/>
</dbReference>
<feature type="transmembrane region" description="Helical" evidence="7">
    <location>
        <begin position="288"/>
        <end position="313"/>
    </location>
</feature>
<dbReference type="PANTHER" id="PTHR22422">
    <property type="entry name" value="TRANSMEMBRANE AND COILED-COIL DOMAIN-CONTAINING PROTEIN 5B-RELATED"/>
    <property type="match status" value="1"/>
</dbReference>
<dbReference type="Proteomes" id="UP000694381">
    <property type="component" value="Unassembled WGS sequence"/>
</dbReference>
<dbReference type="InterPro" id="IPR026617">
    <property type="entry name" value="SMCO2/5"/>
</dbReference>
<name>A0A8C6QTE3_NANGA</name>
<evidence type="ECO:0000256" key="4">
    <source>
        <dbReference type="ARBA" id="ARBA00023054"/>
    </source>
</evidence>
<gene>
    <name evidence="8" type="primary">Smco2</name>
</gene>
<evidence type="ECO:0000256" key="3">
    <source>
        <dbReference type="ARBA" id="ARBA00022989"/>
    </source>
</evidence>
<accession>A0A8C6QTE3</accession>
<reference evidence="8" key="2">
    <citation type="submission" date="2025-09" db="UniProtKB">
        <authorList>
            <consortium name="Ensembl"/>
        </authorList>
    </citation>
    <scope>IDENTIFICATION</scope>
</reference>
<sequence>KTSLQKRTVKKEQQLTEKNVFFQKMDTIEGAAKEITKMDHILDRPDDQDNFSENSQTDFLYKVDPKQWDRLEQESEDDQDPDKRNEQELHLVPEGPLVPSPSQFLAKSVPRHESAFFELNQWNAKMYLRMKELGADHVEWMEKISNIIRKINSTENTVKSLLNEVVSLEDQSDDLEDGNQDANIEVKIIEIRKQLKEMSTRLAQVDACNKAHELKEKLVVWIKNFHKEMDLLNAELGAYHTPETETDSYSSEDVDVEETDLLLSEASPPASGANSPSCSVVWKHALKLFIIFYVVIFTGLSCYILFVDASFVFERVLPSVLGRRTMWELREMLAPFLNLEVEDLLPS</sequence>
<evidence type="ECO:0000256" key="6">
    <source>
        <dbReference type="SAM" id="Coils"/>
    </source>
</evidence>
<organism evidence="8 9">
    <name type="scientific">Nannospalax galili</name>
    <name type="common">Northern Israeli blind subterranean mole rat</name>
    <name type="synonym">Spalax galili</name>
    <dbReference type="NCBI Taxonomy" id="1026970"/>
    <lineage>
        <taxon>Eukaryota</taxon>
        <taxon>Metazoa</taxon>
        <taxon>Chordata</taxon>
        <taxon>Craniata</taxon>
        <taxon>Vertebrata</taxon>
        <taxon>Euteleostomi</taxon>
        <taxon>Mammalia</taxon>
        <taxon>Eutheria</taxon>
        <taxon>Euarchontoglires</taxon>
        <taxon>Glires</taxon>
        <taxon>Rodentia</taxon>
        <taxon>Myomorpha</taxon>
        <taxon>Muroidea</taxon>
        <taxon>Spalacidae</taxon>
        <taxon>Spalacinae</taxon>
        <taxon>Nannospalax</taxon>
    </lineage>
</organism>
<keyword evidence="5 7" id="KW-0472">Membrane</keyword>
<proteinExistence type="predicted"/>
<evidence type="ECO:0000313" key="8">
    <source>
        <dbReference type="Ensembl" id="ENSNGAP00000007589.1"/>
    </source>
</evidence>
<dbReference type="Ensembl" id="ENSNGAT00000013076.1">
    <property type="protein sequence ID" value="ENSNGAP00000007589.1"/>
    <property type="gene ID" value="ENSNGAG00000010804.1"/>
</dbReference>
<dbReference type="AlphaFoldDB" id="A0A8C6QTE3"/>
<evidence type="ECO:0000256" key="1">
    <source>
        <dbReference type="ARBA" id="ARBA00004167"/>
    </source>
</evidence>
<dbReference type="GeneTree" id="ENSGT00940000153380"/>
<keyword evidence="2 7" id="KW-0812">Transmembrane</keyword>
<evidence type="ECO:0000256" key="5">
    <source>
        <dbReference type="ARBA" id="ARBA00023136"/>
    </source>
</evidence>
<reference evidence="8" key="1">
    <citation type="submission" date="2025-08" db="UniProtKB">
        <authorList>
            <consortium name="Ensembl"/>
        </authorList>
    </citation>
    <scope>IDENTIFICATION</scope>
</reference>
<evidence type="ECO:0000256" key="7">
    <source>
        <dbReference type="SAM" id="Phobius"/>
    </source>
</evidence>
<keyword evidence="4 6" id="KW-0175">Coiled coil</keyword>
<keyword evidence="3 7" id="KW-1133">Transmembrane helix</keyword>
<protein>
    <submittedName>
        <fullName evidence="8">Single-pass membrane protein with coiled-coil domains 2</fullName>
    </submittedName>
</protein>
<comment type="subcellular location">
    <subcellularLocation>
        <location evidence="1">Membrane</location>
        <topology evidence="1">Single-pass membrane protein</topology>
    </subcellularLocation>
</comment>
<dbReference type="PANTHER" id="PTHR22422:SF5">
    <property type="entry name" value="SINGLE-PASS MEMBRANE AND COILED-COIL DOMAIN-CONTAINING PROTEIN 2"/>
    <property type="match status" value="1"/>
</dbReference>
<dbReference type="GO" id="GO:0016020">
    <property type="term" value="C:membrane"/>
    <property type="evidence" value="ECO:0007669"/>
    <property type="project" value="UniProtKB-SubCell"/>
</dbReference>
<feature type="coiled-coil region" evidence="6">
    <location>
        <begin position="144"/>
        <end position="185"/>
    </location>
</feature>
<evidence type="ECO:0000313" key="9">
    <source>
        <dbReference type="Proteomes" id="UP000694381"/>
    </source>
</evidence>
<keyword evidence="9" id="KW-1185">Reference proteome</keyword>